<dbReference type="InterPro" id="IPR036388">
    <property type="entry name" value="WH-like_DNA-bd_sf"/>
</dbReference>
<evidence type="ECO:0000256" key="7">
    <source>
        <dbReference type="SAM" id="Phobius"/>
    </source>
</evidence>
<proteinExistence type="inferred from homology"/>
<dbReference type="Pfam" id="PF09335">
    <property type="entry name" value="VTT_dom"/>
    <property type="match status" value="1"/>
</dbReference>
<feature type="domain" description="HTH arsR-type" evidence="8">
    <location>
        <begin position="267"/>
        <end position="361"/>
    </location>
</feature>
<dbReference type="EMBL" id="JAEKNS010000153">
    <property type="protein sequence ID" value="MBJ7596254.1"/>
    <property type="molecule type" value="Genomic_DNA"/>
</dbReference>
<dbReference type="InterPro" id="IPR011991">
    <property type="entry name" value="ArsR-like_HTH"/>
</dbReference>
<sequence length="369" mass="39346">MLLAAGLLIAAGGLDPYAFIPLAILVCIAGSIVGYSWARLVGERGLLSLAQRLHQQRNLERVSTRVRSAGWMGVALSRLIPGLRIYTTLVAGAVRVPRRTFIVAMVPSTIVWVGAFVALGTVVGIPVEHFFNQVEQLAVQGVILVVMGLGIYLAIRRTPPSAGAGLVRVPRVVRASIAAAIDIGVIASIVTGLLALGRRLFGVGIGAGWLDVVIPMVVVGIIYIVVARRGAGATVGEALMQTSYVSGRQLPRRPQEAWQAARALLAGSPDELQPTADLLRSLADPARLRLVRHLLDQPRSVEELAALTRTDSFEVRHQLDRMLSGGVLIVQAEGEMARSQVQPDLVVPLLEFLSAVPRATVSRPPTAQP</sequence>
<dbReference type="CDD" id="cd00090">
    <property type="entry name" value="HTH_ARSR"/>
    <property type="match status" value="1"/>
</dbReference>
<feature type="transmembrane region" description="Helical" evidence="7">
    <location>
        <begin position="23"/>
        <end position="42"/>
    </location>
</feature>
<protein>
    <submittedName>
        <fullName evidence="9">VTT domain-containing protein</fullName>
    </submittedName>
</protein>
<organism evidence="10 11">
    <name type="scientific">Candidatus Aeolococcus gillhamiae</name>
    <dbReference type="NCBI Taxonomy" id="3127015"/>
    <lineage>
        <taxon>Bacteria</taxon>
        <taxon>Bacillati</taxon>
        <taxon>Candidatus Dormiibacterota</taxon>
        <taxon>Candidatus Dormibacteria</taxon>
        <taxon>Candidatus Aeolococcales</taxon>
        <taxon>Candidatus Aeolococcaceae</taxon>
        <taxon>Candidatus Aeolococcus</taxon>
    </lineage>
</organism>
<dbReference type="Proteomes" id="UP000248724">
    <property type="component" value="Unassembled WGS sequence"/>
</dbReference>
<name>A0A2W5ZHX3_9BACT</name>
<dbReference type="PANTHER" id="PTHR42709:SF6">
    <property type="entry name" value="UNDECAPRENYL PHOSPHATE TRANSPORTER A"/>
    <property type="match status" value="1"/>
</dbReference>
<evidence type="ECO:0000259" key="8">
    <source>
        <dbReference type="PROSITE" id="PS50987"/>
    </source>
</evidence>
<dbReference type="InterPro" id="IPR001845">
    <property type="entry name" value="HTH_ArsR_DNA-bd_dom"/>
</dbReference>
<feature type="transmembrane region" description="Helical" evidence="7">
    <location>
        <begin position="101"/>
        <end position="125"/>
    </location>
</feature>
<comment type="subcellular location">
    <subcellularLocation>
        <location evidence="1">Cell membrane</location>
        <topology evidence="1">Multi-pass membrane protein</topology>
    </subcellularLocation>
</comment>
<dbReference type="PANTHER" id="PTHR42709">
    <property type="entry name" value="ALKALINE PHOSPHATASE LIKE PROTEIN"/>
    <property type="match status" value="1"/>
</dbReference>
<evidence type="ECO:0000256" key="6">
    <source>
        <dbReference type="ARBA" id="ARBA00023136"/>
    </source>
</evidence>
<comment type="caution">
    <text evidence="10">The sequence shown here is derived from an EMBL/GenBank/DDBJ whole genome shotgun (WGS) entry which is preliminary data.</text>
</comment>
<keyword evidence="6 7" id="KW-0472">Membrane</keyword>
<reference evidence="9 12" key="3">
    <citation type="submission" date="2020-10" db="EMBL/GenBank/DDBJ databases">
        <title>Ca. Dormibacterota MAGs.</title>
        <authorList>
            <person name="Montgomery K."/>
        </authorList>
    </citation>
    <scope>NUCLEOTIDE SEQUENCE [LARGE SCALE GENOMIC DNA]</scope>
    <source>
        <strain evidence="9">SC8812_S17_18</strain>
    </source>
</reference>
<evidence type="ECO:0000313" key="11">
    <source>
        <dbReference type="Proteomes" id="UP000248724"/>
    </source>
</evidence>
<keyword evidence="5 7" id="KW-1133">Transmembrane helix</keyword>
<evidence type="ECO:0000256" key="1">
    <source>
        <dbReference type="ARBA" id="ARBA00004651"/>
    </source>
</evidence>
<evidence type="ECO:0000313" key="9">
    <source>
        <dbReference type="EMBL" id="MBJ7596254.1"/>
    </source>
</evidence>
<evidence type="ECO:0000256" key="4">
    <source>
        <dbReference type="ARBA" id="ARBA00022692"/>
    </source>
</evidence>
<accession>A0A2W5ZHX3</accession>
<dbReference type="EMBL" id="QHBU01000034">
    <property type="protein sequence ID" value="PZR83497.1"/>
    <property type="molecule type" value="Genomic_DNA"/>
</dbReference>
<dbReference type="GO" id="GO:0003700">
    <property type="term" value="F:DNA-binding transcription factor activity"/>
    <property type="evidence" value="ECO:0007669"/>
    <property type="project" value="InterPro"/>
</dbReference>
<dbReference type="InterPro" id="IPR036390">
    <property type="entry name" value="WH_DNA-bd_sf"/>
</dbReference>
<dbReference type="AlphaFoldDB" id="A0A2W5ZHX3"/>
<accession>A0A934N793</accession>
<comment type="similarity">
    <text evidence="2">Belongs to the DedA family.</text>
</comment>
<reference evidence="10 11" key="1">
    <citation type="journal article" date="2017" name="Nature">
        <title>Atmospheric trace gases support primary production in Antarctic desert surface soil.</title>
        <authorList>
            <person name="Ji M."/>
            <person name="Greening C."/>
            <person name="Vanwonterghem I."/>
            <person name="Carere C.R."/>
            <person name="Bay S.K."/>
            <person name="Steen J.A."/>
            <person name="Montgomery K."/>
            <person name="Lines T."/>
            <person name="Beardall J."/>
            <person name="van Dorst J."/>
            <person name="Snape I."/>
            <person name="Stott M.B."/>
            <person name="Hugenholtz P."/>
            <person name="Ferrari B.C."/>
        </authorList>
    </citation>
    <scope>NUCLEOTIDE SEQUENCE [LARGE SCALE GENOMIC DNA]</scope>
    <source>
        <strain evidence="10">RRmetagenome_bin12</strain>
    </source>
</reference>
<dbReference type="GO" id="GO:0005886">
    <property type="term" value="C:plasma membrane"/>
    <property type="evidence" value="ECO:0007669"/>
    <property type="project" value="UniProtKB-SubCell"/>
</dbReference>
<dbReference type="InterPro" id="IPR051311">
    <property type="entry name" value="DedA_domain"/>
</dbReference>
<dbReference type="Gene3D" id="1.10.10.10">
    <property type="entry name" value="Winged helix-like DNA-binding domain superfamily/Winged helix DNA-binding domain"/>
    <property type="match status" value="1"/>
</dbReference>
<dbReference type="Proteomes" id="UP000606991">
    <property type="component" value="Unassembled WGS sequence"/>
</dbReference>
<keyword evidence="3" id="KW-1003">Cell membrane</keyword>
<evidence type="ECO:0000256" key="5">
    <source>
        <dbReference type="ARBA" id="ARBA00022989"/>
    </source>
</evidence>
<dbReference type="PROSITE" id="PS50987">
    <property type="entry name" value="HTH_ARSR_2"/>
    <property type="match status" value="1"/>
</dbReference>
<feature type="transmembrane region" description="Helical" evidence="7">
    <location>
        <begin position="137"/>
        <end position="155"/>
    </location>
</feature>
<evidence type="ECO:0000256" key="3">
    <source>
        <dbReference type="ARBA" id="ARBA00022475"/>
    </source>
</evidence>
<feature type="transmembrane region" description="Helical" evidence="7">
    <location>
        <begin position="203"/>
        <end position="226"/>
    </location>
</feature>
<reference evidence="10" key="2">
    <citation type="submission" date="2018-05" db="EMBL/GenBank/DDBJ databases">
        <authorList>
            <person name="Ferrari B."/>
        </authorList>
    </citation>
    <scope>NUCLEOTIDE SEQUENCE</scope>
    <source>
        <strain evidence="10">RRmetagenome_bin12</strain>
    </source>
</reference>
<dbReference type="InterPro" id="IPR032816">
    <property type="entry name" value="VTT_dom"/>
</dbReference>
<dbReference type="RefSeq" id="WP_337314132.1">
    <property type="nucleotide sequence ID" value="NZ_JAEKNS010000153.1"/>
</dbReference>
<evidence type="ECO:0000256" key="2">
    <source>
        <dbReference type="ARBA" id="ARBA00010792"/>
    </source>
</evidence>
<gene>
    <name evidence="10" type="ORF">DLM65_01790</name>
    <name evidence="9" type="ORF">JF886_15605</name>
</gene>
<dbReference type="SMART" id="SM00418">
    <property type="entry name" value="HTH_ARSR"/>
    <property type="match status" value="1"/>
</dbReference>
<feature type="transmembrane region" description="Helical" evidence="7">
    <location>
        <begin position="176"/>
        <end position="197"/>
    </location>
</feature>
<evidence type="ECO:0000313" key="10">
    <source>
        <dbReference type="EMBL" id="PZR83497.1"/>
    </source>
</evidence>
<keyword evidence="4 7" id="KW-0812">Transmembrane</keyword>
<evidence type="ECO:0000313" key="12">
    <source>
        <dbReference type="Proteomes" id="UP000606991"/>
    </source>
</evidence>
<dbReference type="SUPFAM" id="SSF46785">
    <property type="entry name" value="Winged helix' DNA-binding domain"/>
    <property type="match status" value="1"/>
</dbReference>